<sequence>MESLTLLALLACPIGMGLMMWLMMRGQHGPQEPQHEGQDAEVTKLRAEVDQLRAAQRDARLRGSDSAR</sequence>
<name>A0A5Q3Q8U2_9PSEU</name>
<protein>
    <recommendedName>
        <fullName evidence="5">DUF2933 domain-containing protein</fullName>
    </recommendedName>
</protein>
<evidence type="ECO:0000256" key="2">
    <source>
        <dbReference type="SAM" id="Phobius"/>
    </source>
</evidence>
<evidence type="ECO:0008006" key="5">
    <source>
        <dbReference type="Google" id="ProtNLM"/>
    </source>
</evidence>
<feature type="coiled-coil region" evidence="1">
    <location>
        <begin position="35"/>
        <end position="62"/>
    </location>
</feature>
<organism evidence="3 4">
    <name type="scientific">Allosaccharopolyspora coralli</name>
    <dbReference type="NCBI Taxonomy" id="2665642"/>
    <lineage>
        <taxon>Bacteria</taxon>
        <taxon>Bacillati</taxon>
        <taxon>Actinomycetota</taxon>
        <taxon>Actinomycetes</taxon>
        <taxon>Pseudonocardiales</taxon>
        <taxon>Pseudonocardiaceae</taxon>
        <taxon>Allosaccharopolyspora</taxon>
    </lineage>
</organism>
<proteinExistence type="predicted"/>
<feature type="transmembrane region" description="Helical" evidence="2">
    <location>
        <begin position="6"/>
        <end position="24"/>
    </location>
</feature>
<keyword evidence="2" id="KW-0812">Transmembrane</keyword>
<dbReference type="RefSeq" id="WP_154076824.1">
    <property type="nucleotide sequence ID" value="NZ_CP045929.1"/>
</dbReference>
<gene>
    <name evidence="3" type="ORF">GIY23_12520</name>
</gene>
<evidence type="ECO:0000313" key="3">
    <source>
        <dbReference type="EMBL" id="QGK70240.1"/>
    </source>
</evidence>
<dbReference type="Proteomes" id="UP000371041">
    <property type="component" value="Chromosome"/>
</dbReference>
<evidence type="ECO:0000313" key="4">
    <source>
        <dbReference type="Proteomes" id="UP000371041"/>
    </source>
</evidence>
<dbReference type="AlphaFoldDB" id="A0A5Q3Q8U2"/>
<reference evidence="4" key="1">
    <citation type="submission" date="2019-11" db="EMBL/GenBank/DDBJ databases">
        <title>The complete genome sequence of Saccharopolyspora sp. E2A.</title>
        <authorList>
            <person name="Zhang G."/>
        </authorList>
    </citation>
    <scope>NUCLEOTIDE SEQUENCE [LARGE SCALE GENOMIC DNA]</scope>
    <source>
        <strain evidence="4">E2A</strain>
    </source>
</reference>
<dbReference type="KEGG" id="sace:GIY23_12520"/>
<keyword evidence="4" id="KW-1185">Reference proteome</keyword>
<keyword evidence="2" id="KW-1133">Transmembrane helix</keyword>
<dbReference type="EMBL" id="CP045929">
    <property type="protein sequence ID" value="QGK70240.1"/>
    <property type="molecule type" value="Genomic_DNA"/>
</dbReference>
<accession>A0A5Q3Q8U2</accession>
<keyword evidence="2" id="KW-0472">Membrane</keyword>
<keyword evidence="1" id="KW-0175">Coiled coil</keyword>
<evidence type="ECO:0000256" key="1">
    <source>
        <dbReference type="SAM" id="Coils"/>
    </source>
</evidence>